<sequence>MKTKSYQKYARRARKYNLDLSKKNKKIKIKKSLISNSYKFFCQNTALNRKLLFYYFIPLSTDRALIVSLRAEKTERKETRKSQKTVKITVEAQTCFMQSFKRVLRETTQSLDTFMIISLYR</sequence>
<dbReference type="AlphaFoldDB" id="A0AAW2ET50"/>
<dbReference type="EMBL" id="JADYXP020000017">
    <property type="protein sequence ID" value="KAL0106929.1"/>
    <property type="molecule type" value="Genomic_DNA"/>
</dbReference>
<organism evidence="1 2">
    <name type="scientific">Cardiocondyla obscurior</name>
    <dbReference type="NCBI Taxonomy" id="286306"/>
    <lineage>
        <taxon>Eukaryota</taxon>
        <taxon>Metazoa</taxon>
        <taxon>Ecdysozoa</taxon>
        <taxon>Arthropoda</taxon>
        <taxon>Hexapoda</taxon>
        <taxon>Insecta</taxon>
        <taxon>Pterygota</taxon>
        <taxon>Neoptera</taxon>
        <taxon>Endopterygota</taxon>
        <taxon>Hymenoptera</taxon>
        <taxon>Apocrita</taxon>
        <taxon>Aculeata</taxon>
        <taxon>Formicoidea</taxon>
        <taxon>Formicidae</taxon>
        <taxon>Myrmicinae</taxon>
        <taxon>Cardiocondyla</taxon>
    </lineage>
</organism>
<evidence type="ECO:0000313" key="2">
    <source>
        <dbReference type="Proteomes" id="UP001430953"/>
    </source>
</evidence>
<evidence type="ECO:0000313" key="1">
    <source>
        <dbReference type="EMBL" id="KAL0106929.1"/>
    </source>
</evidence>
<reference evidence="1 2" key="1">
    <citation type="submission" date="2023-03" db="EMBL/GenBank/DDBJ databases">
        <title>High recombination rates correlate with genetic variation in Cardiocondyla obscurior ants.</title>
        <authorList>
            <person name="Errbii M."/>
        </authorList>
    </citation>
    <scope>NUCLEOTIDE SEQUENCE [LARGE SCALE GENOMIC DNA]</scope>
    <source>
        <strain evidence="1">Alpha-2009</strain>
        <tissue evidence="1">Whole body</tissue>
    </source>
</reference>
<protein>
    <submittedName>
        <fullName evidence="1">Uncharacterized protein</fullName>
    </submittedName>
</protein>
<dbReference type="Proteomes" id="UP001430953">
    <property type="component" value="Unassembled WGS sequence"/>
</dbReference>
<keyword evidence="2" id="KW-1185">Reference proteome</keyword>
<accession>A0AAW2ET50</accession>
<proteinExistence type="predicted"/>
<comment type="caution">
    <text evidence="1">The sequence shown here is derived from an EMBL/GenBank/DDBJ whole genome shotgun (WGS) entry which is preliminary data.</text>
</comment>
<gene>
    <name evidence="1" type="ORF">PUN28_015446</name>
</gene>
<name>A0AAW2ET50_9HYME</name>